<feature type="region of interest" description="Disordered" evidence="1">
    <location>
        <begin position="135"/>
        <end position="166"/>
    </location>
</feature>
<keyword evidence="3" id="KW-1185">Reference proteome</keyword>
<organism evidence="2 3">
    <name type="scientific">Trametes coccinea (strain BRFM310)</name>
    <name type="common">Pycnoporus coccineus</name>
    <dbReference type="NCBI Taxonomy" id="1353009"/>
    <lineage>
        <taxon>Eukaryota</taxon>
        <taxon>Fungi</taxon>
        <taxon>Dikarya</taxon>
        <taxon>Basidiomycota</taxon>
        <taxon>Agaricomycotina</taxon>
        <taxon>Agaricomycetes</taxon>
        <taxon>Polyporales</taxon>
        <taxon>Polyporaceae</taxon>
        <taxon>Trametes</taxon>
    </lineage>
</organism>
<sequence>MGIADMSAGRKVHPLKKRKLAPSVSATMPAQPASLIPATPGIVGTPICNSCHRAFAGSKRNQLVQCARCHEPTCMICSRTCNGCPPSEPPTPALTTSPSSVPDTPLMSPRRSSVALGLDLRNLQDHAPVQTLAGRRRKVRELDQDEDRTEGRRRGRSDEEAEEEGAEEVLPGCGRTVCQKCCFETPARCAIVFVA</sequence>
<dbReference type="AlphaFoldDB" id="A0A1Y2IDT5"/>
<name>A0A1Y2IDT5_TRAC3</name>
<dbReference type="STRING" id="1353009.A0A1Y2IDT5"/>
<feature type="compositionally biased region" description="Basic and acidic residues" evidence="1">
    <location>
        <begin position="149"/>
        <end position="158"/>
    </location>
</feature>
<feature type="compositionally biased region" description="Basic residues" evidence="1">
    <location>
        <begin position="10"/>
        <end position="20"/>
    </location>
</feature>
<protein>
    <submittedName>
        <fullName evidence="2">Uncharacterized protein</fullName>
    </submittedName>
</protein>
<accession>A0A1Y2IDT5</accession>
<dbReference type="EMBL" id="KZ084136">
    <property type="protein sequence ID" value="OSC98652.1"/>
    <property type="molecule type" value="Genomic_DNA"/>
</dbReference>
<evidence type="ECO:0000313" key="2">
    <source>
        <dbReference type="EMBL" id="OSC98652.1"/>
    </source>
</evidence>
<proteinExistence type="predicted"/>
<reference evidence="2 3" key="1">
    <citation type="journal article" date="2015" name="Biotechnol. Biofuels">
        <title>Enhanced degradation of softwood versus hardwood by the white-rot fungus Pycnoporus coccineus.</title>
        <authorList>
            <person name="Couturier M."/>
            <person name="Navarro D."/>
            <person name="Chevret D."/>
            <person name="Henrissat B."/>
            <person name="Piumi F."/>
            <person name="Ruiz-Duenas F.J."/>
            <person name="Martinez A.T."/>
            <person name="Grigoriev I.V."/>
            <person name="Riley R."/>
            <person name="Lipzen A."/>
            <person name="Berrin J.G."/>
            <person name="Master E.R."/>
            <person name="Rosso M.N."/>
        </authorList>
    </citation>
    <scope>NUCLEOTIDE SEQUENCE [LARGE SCALE GENOMIC DNA]</scope>
    <source>
        <strain evidence="2 3">BRFM310</strain>
    </source>
</reference>
<gene>
    <name evidence="2" type="ORF">PYCCODRAFT_980776</name>
</gene>
<dbReference type="OrthoDB" id="3240925at2759"/>
<dbReference type="InterPro" id="IPR036280">
    <property type="entry name" value="Multihaem_cyt_sf"/>
</dbReference>
<feature type="region of interest" description="Disordered" evidence="1">
    <location>
        <begin position="88"/>
        <end position="110"/>
    </location>
</feature>
<dbReference type="Proteomes" id="UP000193067">
    <property type="component" value="Unassembled WGS sequence"/>
</dbReference>
<feature type="compositionally biased region" description="Low complexity" evidence="1">
    <location>
        <begin position="93"/>
        <end position="102"/>
    </location>
</feature>
<feature type="region of interest" description="Disordered" evidence="1">
    <location>
        <begin position="1"/>
        <end position="31"/>
    </location>
</feature>
<dbReference type="SUPFAM" id="SSF48695">
    <property type="entry name" value="Multiheme cytochromes"/>
    <property type="match status" value="1"/>
</dbReference>
<evidence type="ECO:0000313" key="3">
    <source>
        <dbReference type="Proteomes" id="UP000193067"/>
    </source>
</evidence>
<evidence type="ECO:0000256" key="1">
    <source>
        <dbReference type="SAM" id="MobiDB-lite"/>
    </source>
</evidence>